<proteinExistence type="predicted"/>
<dbReference type="AlphaFoldDB" id="A0A5C3L5W4"/>
<dbReference type="OrthoDB" id="2687259at2759"/>
<organism evidence="2 3">
    <name type="scientific">Coprinopsis marcescibilis</name>
    <name type="common">Agaric fungus</name>
    <name type="synonym">Psathyrella marcescibilis</name>
    <dbReference type="NCBI Taxonomy" id="230819"/>
    <lineage>
        <taxon>Eukaryota</taxon>
        <taxon>Fungi</taxon>
        <taxon>Dikarya</taxon>
        <taxon>Basidiomycota</taxon>
        <taxon>Agaricomycotina</taxon>
        <taxon>Agaricomycetes</taxon>
        <taxon>Agaricomycetidae</taxon>
        <taxon>Agaricales</taxon>
        <taxon>Agaricineae</taxon>
        <taxon>Psathyrellaceae</taxon>
        <taxon>Coprinopsis</taxon>
    </lineage>
</organism>
<name>A0A5C3L5W4_COPMA</name>
<dbReference type="STRING" id="230819.A0A5C3L5W4"/>
<protein>
    <submittedName>
        <fullName evidence="2">Uncharacterized protein</fullName>
    </submittedName>
</protein>
<gene>
    <name evidence="2" type="ORF">FA15DRAFT_549397</name>
</gene>
<dbReference type="EMBL" id="ML210163">
    <property type="protein sequence ID" value="TFK27536.1"/>
    <property type="molecule type" value="Genomic_DNA"/>
</dbReference>
<dbReference type="Proteomes" id="UP000307440">
    <property type="component" value="Unassembled WGS sequence"/>
</dbReference>
<feature type="region of interest" description="Disordered" evidence="1">
    <location>
        <begin position="58"/>
        <end position="80"/>
    </location>
</feature>
<evidence type="ECO:0000313" key="2">
    <source>
        <dbReference type="EMBL" id="TFK27536.1"/>
    </source>
</evidence>
<dbReference type="Pfam" id="PF18759">
    <property type="entry name" value="Plavaka"/>
    <property type="match status" value="1"/>
</dbReference>
<sequence>YPFPNLNAYLIADWFWNNDHGKSQKGFDQLLEIIGNEEFKSADVRKLNWAQINRVLTEEEQGGSSQPHTADSEFPGDQNTSTRWECASITIDVPFNSRSTKPGSHPFTVPKFYYRPLVSAIRTKLENLSFQDQFHFLPHELYWKPHENSKSVRVYGELYTSDAFIEAHNALLESAGEPGCNLPRYVVGMMFSSDKMRLGAFGNAEIWPLYLFFGNDSKYRRGKPSLKLGEQIAYFNKLPDSFKDFVLEKSGKPNMPQPLQTFCERELFHSQWRSLLDDEFLVAYEHGIIVEGVDKQKRRFYPRIFTYSADYLEKIVIATIRNLGKCPCPRCLIPLDEVHNLGTVQDRNRRATWRRRDTDNRRDKVEAARNLIYSGFRSVNSSFVEARLSAQSWVPVKNAFSDRLSQFGFDLFPMLVVDVMHEVELGVWKNLFTHLLRLLQALTPGAINTIDLRYCSTPTFGRDTIRKFSENVSDMKQLAARDFEDMLQCAIPAFDGLFEPKHNVVILKLIFTFSHWHGLAKLRMHTDNTLAELDKLTTELGSQMRGFIKNTCKQVKTTELPREVQKRVRAQTAQAAISKPLKQTRRGRGGRKDPKVFNISTYKFHALGDVVRTIKAFGTTDSYSTQVSELYHRHLKRAYNRTNKKDVKPQLARINLREARMRRIEDQILSNHHYESHDSSINEEDIDSSSYSIGRSQNIPVDLDSFLGQNANDPAISKFYLKLRCHLLPRILRLLIGELKTRATIPQSDRTNNISILQELLDQYGESDLDTMPASILDRIYIQEDRIYRHHVLNINYTTYDLRRDQDILNPNTDRRDIMCLRSIDPLEEEAGILPSHDRYIYGRILGVYHASVAYGGPGMIDLQSRRIDFLWVRWYDSIEGSATNESLERVCFPPLSRSGSTAFLDPDSVLRACHIIPRFSEGRKSKKSRAQTPDKPVSRCAGDHDDWKEYYINRFVDRDMVMRYMWGVAPGHLH</sequence>
<keyword evidence="3" id="KW-1185">Reference proteome</keyword>
<accession>A0A5C3L5W4</accession>
<dbReference type="InterPro" id="IPR041078">
    <property type="entry name" value="Plavaka"/>
</dbReference>
<feature type="non-terminal residue" evidence="2">
    <location>
        <position position="975"/>
    </location>
</feature>
<evidence type="ECO:0000256" key="1">
    <source>
        <dbReference type="SAM" id="MobiDB-lite"/>
    </source>
</evidence>
<reference evidence="2 3" key="1">
    <citation type="journal article" date="2019" name="Nat. Ecol. Evol.">
        <title>Megaphylogeny resolves global patterns of mushroom evolution.</title>
        <authorList>
            <person name="Varga T."/>
            <person name="Krizsan K."/>
            <person name="Foldi C."/>
            <person name="Dima B."/>
            <person name="Sanchez-Garcia M."/>
            <person name="Sanchez-Ramirez S."/>
            <person name="Szollosi G.J."/>
            <person name="Szarkandi J.G."/>
            <person name="Papp V."/>
            <person name="Albert L."/>
            <person name="Andreopoulos W."/>
            <person name="Angelini C."/>
            <person name="Antonin V."/>
            <person name="Barry K.W."/>
            <person name="Bougher N.L."/>
            <person name="Buchanan P."/>
            <person name="Buyck B."/>
            <person name="Bense V."/>
            <person name="Catcheside P."/>
            <person name="Chovatia M."/>
            <person name="Cooper J."/>
            <person name="Damon W."/>
            <person name="Desjardin D."/>
            <person name="Finy P."/>
            <person name="Geml J."/>
            <person name="Haridas S."/>
            <person name="Hughes K."/>
            <person name="Justo A."/>
            <person name="Karasinski D."/>
            <person name="Kautmanova I."/>
            <person name="Kiss B."/>
            <person name="Kocsube S."/>
            <person name="Kotiranta H."/>
            <person name="LaButti K.M."/>
            <person name="Lechner B.E."/>
            <person name="Liimatainen K."/>
            <person name="Lipzen A."/>
            <person name="Lukacs Z."/>
            <person name="Mihaltcheva S."/>
            <person name="Morgado L.N."/>
            <person name="Niskanen T."/>
            <person name="Noordeloos M.E."/>
            <person name="Ohm R.A."/>
            <person name="Ortiz-Santana B."/>
            <person name="Ovrebo C."/>
            <person name="Racz N."/>
            <person name="Riley R."/>
            <person name="Savchenko A."/>
            <person name="Shiryaev A."/>
            <person name="Soop K."/>
            <person name="Spirin V."/>
            <person name="Szebenyi C."/>
            <person name="Tomsovsky M."/>
            <person name="Tulloss R.E."/>
            <person name="Uehling J."/>
            <person name="Grigoriev I.V."/>
            <person name="Vagvolgyi C."/>
            <person name="Papp T."/>
            <person name="Martin F.M."/>
            <person name="Miettinen O."/>
            <person name="Hibbett D.S."/>
            <person name="Nagy L.G."/>
        </authorList>
    </citation>
    <scope>NUCLEOTIDE SEQUENCE [LARGE SCALE GENOMIC DNA]</scope>
    <source>
        <strain evidence="2 3">CBS 121175</strain>
    </source>
</reference>
<feature type="non-terminal residue" evidence="2">
    <location>
        <position position="1"/>
    </location>
</feature>
<evidence type="ECO:0000313" key="3">
    <source>
        <dbReference type="Proteomes" id="UP000307440"/>
    </source>
</evidence>